<feature type="domain" description="PIN" evidence="1">
    <location>
        <begin position="3"/>
        <end position="117"/>
    </location>
</feature>
<protein>
    <submittedName>
        <fullName evidence="2">PilT protein domain protein</fullName>
    </submittedName>
</protein>
<sequence length="128" mass="14204">MRVLLDTHMIIAIVQRKLTDRFPDVQRVLLHATTKGFVSVASLWEIAIKTRLGKLQPGLTLDVIPAYLQGTGLTILPIDIAHVITAADPDPETRDPFDRLLLAQCKVEGLQLATVDRLLVDHPLALRL</sequence>
<organism evidence="2 3">
    <name type="scientific">Rhizobium leguminosarum bv. trifolii (strain WSM1325)</name>
    <dbReference type="NCBI Taxonomy" id="395491"/>
    <lineage>
        <taxon>Bacteria</taxon>
        <taxon>Pseudomonadati</taxon>
        <taxon>Pseudomonadota</taxon>
        <taxon>Alphaproteobacteria</taxon>
        <taxon>Hyphomicrobiales</taxon>
        <taxon>Rhizobiaceae</taxon>
        <taxon>Rhizobium/Agrobacterium group</taxon>
        <taxon>Rhizobium</taxon>
    </lineage>
</organism>
<dbReference type="SUPFAM" id="SSF88723">
    <property type="entry name" value="PIN domain-like"/>
    <property type="match status" value="1"/>
</dbReference>
<proteinExistence type="predicted"/>
<dbReference type="Proteomes" id="UP000002256">
    <property type="component" value="Chromosome"/>
</dbReference>
<dbReference type="InterPro" id="IPR002716">
    <property type="entry name" value="PIN_dom"/>
</dbReference>
<dbReference type="CDD" id="cd09872">
    <property type="entry name" value="PIN_Sll0205-like"/>
    <property type="match status" value="1"/>
</dbReference>
<dbReference type="Gene3D" id="3.40.50.1010">
    <property type="entry name" value="5'-nuclease"/>
    <property type="match status" value="1"/>
</dbReference>
<dbReference type="InterPro" id="IPR041705">
    <property type="entry name" value="PIN_Sll0205"/>
</dbReference>
<dbReference type="HOGENOM" id="CLU_129890_0_1_5"/>
<dbReference type="AlphaFoldDB" id="C6ASK7"/>
<dbReference type="OrthoDB" id="9798990at2"/>
<dbReference type="InterPro" id="IPR052919">
    <property type="entry name" value="TA_system_RNase"/>
</dbReference>
<dbReference type="PANTHER" id="PTHR36173:SF2">
    <property type="entry name" value="RIBONUCLEASE VAPC16"/>
    <property type="match status" value="1"/>
</dbReference>
<evidence type="ECO:0000313" key="2">
    <source>
        <dbReference type="EMBL" id="ACS57254.1"/>
    </source>
</evidence>
<reference evidence="2 3" key="1">
    <citation type="journal article" date="2010" name="Stand. Genomic Sci.">
        <title>Complete genome sequence of Rhizobium leguminosarum bv. trifolii strain WSM1325, an effective microsymbiont of annual Mediterranean clovers.</title>
        <authorList>
            <person name="Reeve W."/>
            <person name="O'Hara G."/>
            <person name="Chain P."/>
            <person name="Ardley J."/>
            <person name="Brau L."/>
            <person name="Nandesena K."/>
            <person name="Tiwari R."/>
            <person name="Copeland A."/>
            <person name="Nolan M."/>
            <person name="Han C."/>
            <person name="Brettin T."/>
            <person name="Land M."/>
            <person name="Ovchinikova G."/>
            <person name="Ivanova N."/>
            <person name="Mavromatis K."/>
            <person name="Markowitz V."/>
            <person name="Kyrpides N."/>
            <person name="Melino V."/>
            <person name="Denton M."/>
            <person name="Yates R."/>
            <person name="Howieson J."/>
        </authorList>
    </citation>
    <scope>NUCLEOTIDE SEQUENCE [LARGE SCALE GENOMIC DNA]</scope>
    <source>
        <strain evidence="2 3">WSM1325</strain>
    </source>
</reference>
<evidence type="ECO:0000313" key="3">
    <source>
        <dbReference type="Proteomes" id="UP000002256"/>
    </source>
</evidence>
<gene>
    <name evidence="2" type="ordered locus">Rleg_2995</name>
</gene>
<dbReference type="PANTHER" id="PTHR36173">
    <property type="entry name" value="RIBONUCLEASE VAPC16-RELATED"/>
    <property type="match status" value="1"/>
</dbReference>
<evidence type="ECO:0000259" key="1">
    <source>
        <dbReference type="Pfam" id="PF01850"/>
    </source>
</evidence>
<name>C6ASK7_RHILS</name>
<accession>C6ASK7</accession>
<dbReference type="KEGG" id="rlg:Rleg_2995"/>
<dbReference type="Pfam" id="PF01850">
    <property type="entry name" value="PIN"/>
    <property type="match status" value="1"/>
</dbReference>
<dbReference type="InterPro" id="IPR029060">
    <property type="entry name" value="PIN-like_dom_sf"/>
</dbReference>
<dbReference type="EMBL" id="CP001622">
    <property type="protein sequence ID" value="ACS57254.1"/>
    <property type="molecule type" value="Genomic_DNA"/>
</dbReference>